<sequence length="181" mass="19960">MLEVELKFPLDDARSLRERLVSVGAVAMGVVAQSDAYLNHPARDFAVTDEALRLRTVGDESFVTYKGPKQGSAAKTRFELELPLAVQTTDGWTEILTRLGFRAVATVRKRRELFGLERDGRAFEFTIDEVEGLGAFAEVETLADEASRDAAEHAVLALAAELGLTDAEPRSYLEMLITKRS</sequence>
<protein>
    <submittedName>
        <fullName evidence="2">CYTH domain protein</fullName>
    </submittedName>
</protein>
<dbReference type="SMART" id="SM01118">
    <property type="entry name" value="CYTH"/>
    <property type="match status" value="1"/>
</dbReference>
<dbReference type="PANTHER" id="PTHR21028">
    <property type="entry name" value="SI:CH211-156B7.4"/>
    <property type="match status" value="1"/>
</dbReference>
<keyword evidence="3" id="KW-1185">Reference proteome</keyword>
<dbReference type="RefSeq" id="WP_197529439.1">
    <property type="nucleotide sequence ID" value="NZ_CP036349.1"/>
</dbReference>
<feature type="domain" description="CYTH" evidence="1">
    <location>
        <begin position="1"/>
        <end position="178"/>
    </location>
</feature>
<proteinExistence type="predicted"/>
<name>A0A518KB88_9BACT</name>
<dbReference type="Gene3D" id="2.40.320.10">
    <property type="entry name" value="Hypothetical Protein Pfu-838710-001"/>
    <property type="match status" value="1"/>
</dbReference>
<accession>A0A518KB88</accession>
<dbReference type="SUPFAM" id="SSF55154">
    <property type="entry name" value="CYTH-like phosphatases"/>
    <property type="match status" value="1"/>
</dbReference>
<evidence type="ECO:0000313" key="3">
    <source>
        <dbReference type="Proteomes" id="UP000316426"/>
    </source>
</evidence>
<dbReference type="InterPro" id="IPR033469">
    <property type="entry name" value="CYTH-like_dom_sf"/>
</dbReference>
<dbReference type="Proteomes" id="UP000316426">
    <property type="component" value="Chromosome"/>
</dbReference>
<evidence type="ECO:0000259" key="1">
    <source>
        <dbReference type="PROSITE" id="PS51707"/>
    </source>
</evidence>
<dbReference type="Pfam" id="PF01928">
    <property type="entry name" value="CYTH"/>
    <property type="match status" value="1"/>
</dbReference>
<organism evidence="2 3">
    <name type="scientific">Botrimarina mediterranea</name>
    <dbReference type="NCBI Taxonomy" id="2528022"/>
    <lineage>
        <taxon>Bacteria</taxon>
        <taxon>Pseudomonadati</taxon>
        <taxon>Planctomycetota</taxon>
        <taxon>Planctomycetia</taxon>
        <taxon>Pirellulales</taxon>
        <taxon>Lacipirellulaceae</taxon>
        <taxon>Botrimarina</taxon>
    </lineage>
</organism>
<reference evidence="2 3" key="1">
    <citation type="submission" date="2019-02" db="EMBL/GenBank/DDBJ databases">
        <title>Deep-cultivation of Planctomycetes and their phenomic and genomic characterization uncovers novel biology.</title>
        <authorList>
            <person name="Wiegand S."/>
            <person name="Jogler M."/>
            <person name="Boedeker C."/>
            <person name="Pinto D."/>
            <person name="Vollmers J."/>
            <person name="Rivas-Marin E."/>
            <person name="Kohn T."/>
            <person name="Peeters S.H."/>
            <person name="Heuer A."/>
            <person name="Rast P."/>
            <person name="Oberbeckmann S."/>
            <person name="Bunk B."/>
            <person name="Jeske O."/>
            <person name="Meyerdierks A."/>
            <person name="Storesund J.E."/>
            <person name="Kallscheuer N."/>
            <person name="Luecker S."/>
            <person name="Lage O.M."/>
            <person name="Pohl T."/>
            <person name="Merkel B.J."/>
            <person name="Hornburger P."/>
            <person name="Mueller R.-W."/>
            <person name="Bruemmer F."/>
            <person name="Labrenz M."/>
            <person name="Spormann A.M."/>
            <person name="Op den Camp H."/>
            <person name="Overmann J."/>
            <person name="Amann R."/>
            <person name="Jetten M.S.M."/>
            <person name="Mascher T."/>
            <person name="Medema M.H."/>
            <person name="Devos D.P."/>
            <person name="Kaster A.-K."/>
            <person name="Ovreas L."/>
            <person name="Rohde M."/>
            <person name="Galperin M.Y."/>
            <person name="Jogler C."/>
        </authorList>
    </citation>
    <scope>NUCLEOTIDE SEQUENCE [LARGE SCALE GENOMIC DNA]</scope>
    <source>
        <strain evidence="2 3">Spa11</strain>
    </source>
</reference>
<dbReference type="KEGG" id="bmei:Spa11_32660"/>
<dbReference type="EMBL" id="CP036349">
    <property type="protein sequence ID" value="QDV75057.1"/>
    <property type="molecule type" value="Genomic_DNA"/>
</dbReference>
<dbReference type="NCBIfam" id="TIGR00318">
    <property type="entry name" value="cyaB"/>
    <property type="match status" value="1"/>
</dbReference>
<dbReference type="PROSITE" id="PS51707">
    <property type="entry name" value="CYTH"/>
    <property type="match status" value="1"/>
</dbReference>
<evidence type="ECO:0000313" key="2">
    <source>
        <dbReference type="EMBL" id="QDV75057.1"/>
    </source>
</evidence>
<dbReference type="InterPro" id="IPR008173">
    <property type="entry name" value="Adenylyl_cyclase_CyaB"/>
</dbReference>
<dbReference type="PANTHER" id="PTHR21028:SF2">
    <property type="entry name" value="CYTH DOMAIN-CONTAINING PROTEIN"/>
    <property type="match status" value="1"/>
</dbReference>
<dbReference type="InterPro" id="IPR023577">
    <property type="entry name" value="CYTH_domain"/>
</dbReference>
<dbReference type="AlphaFoldDB" id="A0A518KB88"/>
<gene>
    <name evidence="2" type="ORF">Spa11_32660</name>
</gene>
<dbReference type="CDD" id="cd07890">
    <property type="entry name" value="CYTH-like_AC_IV-like"/>
    <property type="match status" value="1"/>
</dbReference>